<sequence>MPATSLLASTEFELNILPVPEASFESVGRCGFLKKKDRVLKALPYKKRFSINHRNDDITVDQSAFAGGELRRVIQPPGRERFQEEALRAQMLSLRRCVSFPREISRWPQNESSKSSLEICCRSFDGDRKSKNLPMLDLP</sequence>
<evidence type="ECO:0000313" key="1">
    <source>
        <dbReference type="EMBL" id="PKA54285.1"/>
    </source>
</evidence>
<dbReference type="AlphaFoldDB" id="A0A2I0AFI9"/>
<reference evidence="1 2" key="1">
    <citation type="journal article" date="2017" name="Nature">
        <title>The Apostasia genome and the evolution of orchids.</title>
        <authorList>
            <person name="Zhang G.Q."/>
            <person name="Liu K.W."/>
            <person name="Li Z."/>
            <person name="Lohaus R."/>
            <person name="Hsiao Y.Y."/>
            <person name="Niu S.C."/>
            <person name="Wang J.Y."/>
            <person name="Lin Y.C."/>
            <person name="Xu Q."/>
            <person name="Chen L.J."/>
            <person name="Yoshida K."/>
            <person name="Fujiwara S."/>
            <person name="Wang Z.W."/>
            <person name="Zhang Y.Q."/>
            <person name="Mitsuda N."/>
            <person name="Wang M."/>
            <person name="Liu G.H."/>
            <person name="Pecoraro L."/>
            <person name="Huang H.X."/>
            <person name="Xiao X.J."/>
            <person name="Lin M."/>
            <person name="Wu X.Y."/>
            <person name="Wu W.L."/>
            <person name="Chen Y.Y."/>
            <person name="Chang S.B."/>
            <person name="Sakamoto S."/>
            <person name="Ohme-Takagi M."/>
            <person name="Yagi M."/>
            <person name="Zeng S.J."/>
            <person name="Shen C.Y."/>
            <person name="Yeh C.M."/>
            <person name="Luo Y.B."/>
            <person name="Tsai W.C."/>
            <person name="Van de Peer Y."/>
            <person name="Liu Z.J."/>
        </authorList>
    </citation>
    <scope>NUCLEOTIDE SEQUENCE [LARGE SCALE GENOMIC DNA]</scope>
    <source>
        <strain evidence="2">cv. Shenzhen</strain>
        <tissue evidence="1">Stem</tissue>
    </source>
</reference>
<name>A0A2I0AFI9_9ASPA</name>
<keyword evidence="2" id="KW-1185">Reference proteome</keyword>
<dbReference type="EMBL" id="KZ451982">
    <property type="protein sequence ID" value="PKA54285.1"/>
    <property type="molecule type" value="Genomic_DNA"/>
</dbReference>
<proteinExistence type="predicted"/>
<protein>
    <submittedName>
        <fullName evidence="1">Uncharacterized protein</fullName>
    </submittedName>
</protein>
<organism evidence="1 2">
    <name type="scientific">Apostasia shenzhenica</name>
    <dbReference type="NCBI Taxonomy" id="1088818"/>
    <lineage>
        <taxon>Eukaryota</taxon>
        <taxon>Viridiplantae</taxon>
        <taxon>Streptophyta</taxon>
        <taxon>Embryophyta</taxon>
        <taxon>Tracheophyta</taxon>
        <taxon>Spermatophyta</taxon>
        <taxon>Magnoliopsida</taxon>
        <taxon>Liliopsida</taxon>
        <taxon>Asparagales</taxon>
        <taxon>Orchidaceae</taxon>
        <taxon>Apostasioideae</taxon>
        <taxon>Apostasia</taxon>
    </lineage>
</organism>
<dbReference type="Proteomes" id="UP000236161">
    <property type="component" value="Unassembled WGS sequence"/>
</dbReference>
<evidence type="ECO:0000313" key="2">
    <source>
        <dbReference type="Proteomes" id="UP000236161"/>
    </source>
</evidence>
<gene>
    <name evidence="1" type="ORF">AXF42_Ash000118</name>
</gene>
<accession>A0A2I0AFI9</accession>